<protein>
    <recommendedName>
        <fullName evidence="2">histidine kinase</fullName>
        <ecNumber evidence="2">2.7.13.3</ecNumber>
    </recommendedName>
</protein>
<dbReference type="Proteomes" id="UP000501802">
    <property type="component" value="Chromosome"/>
</dbReference>
<dbReference type="SUPFAM" id="SSF47384">
    <property type="entry name" value="Homodimeric domain of signal transducing histidine kinase"/>
    <property type="match status" value="1"/>
</dbReference>
<dbReference type="Pfam" id="PF00512">
    <property type="entry name" value="HisKA"/>
    <property type="match status" value="1"/>
</dbReference>
<sequence>MLSNQPTNALIDLLFEQSDDFIGVYDTENERFIRVNQVGVRMLGFLSEKTLLDDPIWSKSLLIAPQTDEQRVNLIHEVKQAGYYEQETERSSQDGTRFWGRLVIMPVKDEHNAYFLVRLTNQRRLHQAEQELIQSVQRYEAVFTHATIGIIVSDQLGRVVSVNKLARKLFDYPDDELLGQPIEVLVPTDVSQYHERLRQSFADNPQVRAMGHNRDLHARRKDGSVFPVEISLSYFRLDNELYAVAYIIDITFKKEAERELLAHRDRIERLNVELEQKVAERTHALMNTLEQLQQSKDELDKALTAERELGELKSRFVSMASHEFRTPLTTILTSATLIEKYADNEQQDKRQKHLQRIRSSVNHLNDILEEFLSVGRLEEGKIEARPVAVDLSKLIQDIMAEMQGMLKPGQIIQPFIDCPDRVWLDPSLLRKVIVNLLSNAIKYSDAGSIVTVRGECTDTLITLTIMDQGIGISPDDQEHLFERFFRAKNAANKPGTGLGLHIVARYIDLMGGTVSLQSELNIGTIVTLTLPYENDPAD</sequence>
<keyword evidence="3" id="KW-0597">Phosphoprotein</keyword>
<dbReference type="Gene3D" id="3.30.450.20">
    <property type="entry name" value="PAS domain"/>
    <property type="match status" value="2"/>
</dbReference>
<dbReference type="InterPro" id="IPR036097">
    <property type="entry name" value="HisK_dim/P_sf"/>
</dbReference>
<dbReference type="Pfam" id="PF13426">
    <property type="entry name" value="PAS_9"/>
    <property type="match status" value="2"/>
</dbReference>
<keyword evidence="4" id="KW-0808">Transferase</keyword>
<organism evidence="11 12">
    <name type="scientific">Spirosoma aureum</name>
    <dbReference type="NCBI Taxonomy" id="2692134"/>
    <lineage>
        <taxon>Bacteria</taxon>
        <taxon>Pseudomonadati</taxon>
        <taxon>Bacteroidota</taxon>
        <taxon>Cytophagia</taxon>
        <taxon>Cytophagales</taxon>
        <taxon>Cytophagaceae</taxon>
        <taxon>Spirosoma</taxon>
    </lineage>
</organism>
<dbReference type="SMART" id="SM00387">
    <property type="entry name" value="HATPase_c"/>
    <property type="match status" value="1"/>
</dbReference>
<dbReference type="PROSITE" id="PS50113">
    <property type="entry name" value="PAC"/>
    <property type="match status" value="1"/>
</dbReference>
<dbReference type="InterPro" id="IPR003594">
    <property type="entry name" value="HATPase_dom"/>
</dbReference>
<dbReference type="PROSITE" id="PS50109">
    <property type="entry name" value="HIS_KIN"/>
    <property type="match status" value="1"/>
</dbReference>
<evidence type="ECO:0000259" key="9">
    <source>
        <dbReference type="PROSITE" id="PS50112"/>
    </source>
</evidence>
<evidence type="ECO:0000256" key="2">
    <source>
        <dbReference type="ARBA" id="ARBA00012438"/>
    </source>
</evidence>
<evidence type="ECO:0000313" key="12">
    <source>
        <dbReference type="Proteomes" id="UP000501802"/>
    </source>
</evidence>
<dbReference type="InterPro" id="IPR050736">
    <property type="entry name" value="Sensor_HK_Regulatory"/>
</dbReference>
<reference evidence="11 12" key="1">
    <citation type="submission" date="2020-03" db="EMBL/GenBank/DDBJ databases">
        <authorList>
            <person name="Kim M.K."/>
        </authorList>
    </citation>
    <scope>NUCLEOTIDE SEQUENCE [LARGE SCALE GENOMIC DNA]</scope>
    <source>
        <strain evidence="11 12">BT328</strain>
    </source>
</reference>
<dbReference type="InterPro" id="IPR004358">
    <property type="entry name" value="Sig_transdc_His_kin-like_C"/>
</dbReference>
<dbReference type="KEGG" id="spib:G8759_02775"/>
<keyword evidence="5" id="KW-0418">Kinase</keyword>
<dbReference type="InterPro" id="IPR035965">
    <property type="entry name" value="PAS-like_dom_sf"/>
</dbReference>
<dbReference type="PANTHER" id="PTHR43711">
    <property type="entry name" value="TWO-COMPONENT HISTIDINE KINASE"/>
    <property type="match status" value="1"/>
</dbReference>
<dbReference type="PROSITE" id="PS50112">
    <property type="entry name" value="PAS"/>
    <property type="match status" value="1"/>
</dbReference>
<dbReference type="AlphaFoldDB" id="A0A6G9AGQ0"/>
<dbReference type="FunFam" id="3.30.565.10:FF:000006">
    <property type="entry name" value="Sensor histidine kinase WalK"/>
    <property type="match status" value="1"/>
</dbReference>
<feature type="domain" description="PAC" evidence="10">
    <location>
        <begin position="212"/>
        <end position="262"/>
    </location>
</feature>
<feature type="coiled-coil region" evidence="7">
    <location>
        <begin position="253"/>
        <end position="309"/>
    </location>
</feature>
<dbReference type="SMART" id="SM00388">
    <property type="entry name" value="HisKA"/>
    <property type="match status" value="1"/>
</dbReference>
<evidence type="ECO:0000256" key="6">
    <source>
        <dbReference type="ARBA" id="ARBA00023012"/>
    </source>
</evidence>
<keyword evidence="12" id="KW-1185">Reference proteome</keyword>
<dbReference type="EMBL" id="CP050063">
    <property type="protein sequence ID" value="QIP11631.1"/>
    <property type="molecule type" value="Genomic_DNA"/>
</dbReference>
<dbReference type="EC" id="2.7.13.3" evidence="2"/>
<evidence type="ECO:0000256" key="5">
    <source>
        <dbReference type="ARBA" id="ARBA00022777"/>
    </source>
</evidence>
<evidence type="ECO:0000256" key="7">
    <source>
        <dbReference type="SAM" id="Coils"/>
    </source>
</evidence>
<dbReference type="SMART" id="SM00091">
    <property type="entry name" value="PAS"/>
    <property type="match status" value="2"/>
</dbReference>
<feature type="domain" description="PAS" evidence="9">
    <location>
        <begin position="135"/>
        <end position="204"/>
    </location>
</feature>
<keyword evidence="7" id="KW-0175">Coiled coil</keyword>
<proteinExistence type="predicted"/>
<dbReference type="GO" id="GO:0000155">
    <property type="term" value="F:phosphorelay sensor kinase activity"/>
    <property type="evidence" value="ECO:0007669"/>
    <property type="project" value="InterPro"/>
</dbReference>
<gene>
    <name evidence="11" type="ORF">G8759_02775</name>
</gene>
<accession>A0A6G9AGQ0</accession>
<evidence type="ECO:0000313" key="11">
    <source>
        <dbReference type="EMBL" id="QIP11631.1"/>
    </source>
</evidence>
<evidence type="ECO:0000259" key="10">
    <source>
        <dbReference type="PROSITE" id="PS50113"/>
    </source>
</evidence>
<dbReference type="CDD" id="cd00130">
    <property type="entry name" value="PAS"/>
    <property type="match status" value="1"/>
</dbReference>
<evidence type="ECO:0000256" key="1">
    <source>
        <dbReference type="ARBA" id="ARBA00000085"/>
    </source>
</evidence>
<dbReference type="InterPro" id="IPR000014">
    <property type="entry name" value="PAS"/>
</dbReference>
<feature type="domain" description="Histidine kinase" evidence="8">
    <location>
        <begin position="319"/>
        <end position="534"/>
    </location>
</feature>
<dbReference type="CDD" id="cd00082">
    <property type="entry name" value="HisKA"/>
    <property type="match status" value="1"/>
</dbReference>
<evidence type="ECO:0000256" key="4">
    <source>
        <dbReference type="ARBA" id="ARBA00022679"/>
    </source>
</evidence>
<dbReference type="PANTHER" id="PTHR43711:SF26">
    <property type="entry name" value="SENSOR HISTIDINE KINASE RCSC"/>
    <property type="match status" value="1"/>
</dbReference>
<comment type="catalytic activity">
    <reaction evidence="1">
        <text>ATP + protein L-histidine = ADP + protein N-phospho-L-histidine.</text>
        <dbReference type="EC" id="2.7.13.3"/>
    </reaction>
</comment>
<dbReference type="NCBIfam" id="TIGR00229">
    <property type="entry name" value="sensory_box"/>
    <property type="match status" value="2"/>
</dbReference>
<dbReference type="InterPro" id="IPR000700">
    <property type="entry name" value="PAS-assoc_C"/>
</dbReference>
<dbReference type="CDD" id="cd00075">
    <property type="entry name" value="HATPase"/>
    <property type="match status" value="1"/>
</dbReference>
<evidence type="ECO:0000256" key="3">
    <source>
        <dbReference type="ARBA" id="ARBA00022553"/>
    </source>
</evidence>
<name>A0A6G9AGQ0_9BACT</name>
<dbReference type="InterPro" id="IPR036890">
    <property type="entry name" value="HATPase_C_sf"/>
</dbReference>
<dbReference type="Pfam" id="PF02518">
    <property type="entry name" value="HATPase_c"/>
    <property type="match status" value="1"/>
</dbReference>
<dbReference type="Gene3D" id="1.10.287.130">
    <property type="match status" value="1"/>
</dbReference>
<dbReference type="Gene3D" id="3.30.565.10">
    <property type="entry name" value="Histidine kinase-like ATPase, C-terminal domain"/>
    <property type="match status" value="1"/>
</dbReference>
<dbReference type="RefSeq" id="WP_167205004.1">
    <property type="nucleotide sequence ID" value="NZ_CP050063.1"/>
</dbReference>
<keyword evidence="6" id="KW-0902">Two-component regulatory system</keyword>
<dbReference type="PRINTS" id="PR00344">
    <property type="entry name" value="BCTRLSENSOR"/>
</dbReference>
<dbReference type="InterPro" id="IPR003661">
    <property type="entry name" value="HisK_dim/P_dom"/>
</dbReference>
<dbReference type="SUPFAM" id="SSF55874">
    <property type="entry name" value="ATPase domain of HSP90 chaperone/DNA topoisomerase II/histidine kinase"/>
    <property type="match status" value="1"/>
</dbReference>
<dbReference type="SUPFAM" id="SSF55785">
    <property type="entry name" value="PYP-like sensor domain (PAS domain)"/>
    <property type="match status" value="2"/>
</dbReference>
<dbReference type="InterPro" id="IPR005467">
    <property type="entry name" value="His_kinase_dom"/>
</dbReference>
<evidence type="ECO:0000259" key="8">
    <source>
        <dbReference type="PROSITE" id="PS50109"/>
    </source>
</evidence>